<reference evidence="9" key="1">
    <citation type="submission" date="2016-10" db="EMBL/GenBank/DDBJ databases">
        <authorList>
            <person name="Benchimol M."/>
            <person name="Almeida L.G."/>
            <person name="Vasconcelos A.T."/>
            <person name="Perreira-Neves A."/>
            <person name="Rosa I.A."/>
            <person name="Tasca T."/>
            <person name="Bogo M.R."/>
            <person name="de Souza W."/>
        </authorList>
    </citation>
    <scope>NUCLEOTIDE SEQUENCE [LARGE SCALE GENOMIC DNA]</scope>
    <source>
        <strain evidence="9">K</strain>
    </source>
</reference>
<dbReference type="SUPFAM" id="SSF46689">
    <property type="entry name" value="Homeodomain-like"/>
    <property type="match status" value="2"/>
</dbReference>
<evidence type="ECO:0000256" key="3">
    <source>
        <dbReference type="ARBA" id="ARBA00023163"/>
    </source>
</evidence>
<evidence type="ECO:0000259" key="6">
    <source>
        <dbReference type="PROSITE" id="PS50090"/>
    </source>
</evidence>
<sequence length="333" mass="38387">MTSMRELTVIPVADYIMSLFPEPIRYQSNINYPTVHRLLESFIENDISLDECKREVLHYTTLLDPVDQLNVIKGIANDNSHVYKYPDSTRRKKFQNWTQTENNRLLAGILKYGLNNWTAISKFVGSKRTRSQCNQRWTRSINPNLIKEAWTIEETEKLIDLINKHGEKSWTLISSLMGNRSDVQCMYHYYQVAKKKYSSALLHKNINNIDTNNLIDSTISKFMTPNNLEMNSIEYNNSGVKNENETIIPLVNKESTHSSSLNGEINKNNLTDKSFSSEEKLTSSPDIQENSSQKSSSSDIPDDLLDNGLFPLKLACLEDLIDQPEWFFDRSDL</sequence>
<dbReference type="PANTHER" id="PTHR46621:SF1">
    <property type="entry name" value="SNRNA-ACTIVATING PROTEIN COMPLEX SUBUNIT 4"/>
    <property type="match status" value="1"/>
</dbReference>
<keyword evidence="10" id="KW-1185">Reference proteome</keyword>
<feature type="region of interest" description="Disordered" evidence="5">
    <location>
        <begin position="257"/>
        <end position="300"/>
    </location>
</feature>
<dbReference type="VEuPathDB" id="TrichDB:TRFO_24281"/>
<dbReference type="Proteomes" id="UP000179807">
    <property type="component" value="Unassembled WGS sequence"/>
</dbReference>
<feature type="domain" description="Myb-like" evidence="6">
    <location>
        <begin position="142"/>
        <end position="193"/>
    </location>
</feature>
<dbReference type="InterPro" id="IPR009057">
    <property type="entry name" value="Homeodomain-like_sf"/>
</dbReference>
<feature type="domain" description="SANT" evidence="7">
    <location>
        <begin position="145"/>
        <end position="197"/>
    </location>
</feature>
<dbReference type="PROSITE" id="PS51293">
    <property type="entry name" value="SANT"/>
    <property type="match status" value="2"/>
</dbReference>
<protein>
    <submittedName>
        <fullName evidence="9">Myb-like DNA-binding domain containing protein</fullName>
    </submittedName>
</protein>
<evidence type="ECO:0000256" key="5">
    <source>
        <dbReference type="SAM" id="MobiDB-lite"/>
    </source>
</evidence>
<proteinExistence type="predicted"/>
<dbReference type="InterPro" id="IPR001005">
    <property type="entry name" value="SANT/Myb"/>
</dbReference>
<dbReference type="InterPro" id="IPR017884">
    <property type="entry name" value="SANT_dom"/>
</dbReference>
<dbReference type="PROSITE" id="PS51294">
    <property type="entry name" value="HTH_MYB"/>
    <property type="match status" value="2"/>
</dbReference>
<accession>A0A1J4K951</accession>
<dbReference type="GO" id="GO:0001006">
    <property type="term" value="F:RNA polymerase III type 3 promoter sequence-specific DNA binding"/>
    <property type="evidence" value="ECO:0007669"/>
    <property type="project" value="TreeGrafter"/>
</dbReference>
<keyword evidence="3" id="KW-0804">Transcription</keyword>
<feature type="compositionally biased region" description="Polar residues" evidence="5">
    <location>
        <begin position="257"/>
        <end position="274"/>
    </location>
</feature>
<dbReference type="PROSITE" id="PS50090">
    <property type="entry name" value="MYB_LIKE"/>
    <property type="match status" value="2"/>
</dbReference>
<dbReference type="RefSeq" id="XP_068360602.1">
    <property type="nucleotide sequence ID" value="XM_068503663.1"/>
</dbReference>
<dbReference type="GeneID" id="94838367"/>
<name>A0A1J4K951_9EUKA</name>
<dbReference type="Gene3D" id="1.10.10.60">
    <property type="entry name" value="Homeodomain-like"/>
    <property type="match status" value="2"/>
</dbReference>
<dbReference type="SMART" id="SM00717">
    <property type="entry name" value="SANT"/>
    <property type="match status" value="2"/>
</dbReference>
<comment type="caution">
    <text evidence="9">The sequence shown here is derived from an EMBL/GenBank/DDBJ whole genome shotgun (WGS) entry which is preliminary data.</text>
</comment>
<evidence type="ECO:0000256" key="4">
    <source>
        <dbReference type="ARBA" id="ARBA00023242"/>
    </source>
</evidence>
<evidence type="ECO:0000313" key="9">
    <source>
        <dbReference type="EMBL" id="OHT07466.1"/>
    </source>
</evidence>
<keyword evidence="4" id="KW-0539">Nucleus</keyword>
<dbReference type="GO" id="GO:0000978">
    <property type="term" value="F:RNA polymerase II cis-regulatory region sequence-specific DNA binding"/>
    <property type="evidence" value="ECO:0007669"/>
    <property type="project" value="TreeGrafter"/>
</dbReference>
<evidence type="ECO:0000259" key="8">
    <source>
        <dbReference type="PROSITE" id="PS51294"/>
    </source>
</evidence>
<keyword evidence="2" id="KW-0238">DNA-binding</keyword>
<feature type="domain" description="SANT" evidence="7">
    <location>
        <begin position="92"/>
        <end position="133"/>
    </location>
</feature>
<keyword evidence="1" id="KW-0805">Transcription regulation</keyword>
<feature type="domain" description="Myb-like" evidence="6">
    <location>
        <begin position="89"/>
        <end position="141"/>
    </location>
</feature>
<dbReference type="GO" id="GO:0042796">
    <property type="term" value="P:snRNA transcription by RNA polymerase III"/>
    <property type="evidence" value="ECO:0007669"/>
    <property type="project" value="TreeGrafter"/>
</dbReference>
<evidence type="ECO:0000256" key="1">
    <source>
        <dbReference type="ARBA" id="ARBA00023015"/>
    </source>
</evidence>
<dbReference type="AlphaFoldDB" id="A0A1J4K951"/>
<dbReference type="PANTHER" id="PTHR46621">
    <property type="entry name" value="SNRNA-ACTIVATING PROTEIN COMPLEX SUBUNIT 4"/>
    <property type="match status" value="1"/>
</dbReference>
<dbReference type="CDD" id="cd00167">
    <property type="entry name" value="SANT"/>
    <property type="match status" value="2"/>
</dbReference>
<dbReference type="GO" id="GO:0019185">
    <property type="term" value="C:snRNA-activating protein complex"/>
    <property type="evidence" value="ECO:0007669"/>
    <property type="project" value="TreeGrafter"/>
</dbReference>
<dbReference type="InterPro" id="IPR017930">
    <property type="entry name" value="Myb_dom"/>
</dbReference>
<dbReference type="Pfam" id="PF00249">
    <property type="entry name" value="Myb_DNA-binding"/>
    <property type="match status" value="2"/>
</dbReference>
<dbReference type="InterPro" id="IPR051575">
    <property type="entry name" value="Myb-like_DNA-bd"/>
</dbReference>
<feature type="domain" description="HTH myb-type" evidence="8">
    <location>
        <begin position="89"/>
        <end position="139"/>
    </location>
</feature>
<evidence type="ECO:0000313" key="10">
    <source>
        <dbReference type="Proteomes" id="UP000179807"/>
    </source>
</evidence>
<evidence type="ECO:0000256" key="2">
    <source>
        <dbReference type="ARBA" id="ARBA00023125"/>
    </source>
</evidence>
<gene>
    <name evidence="9" type="ORF">TRFO_24281</name>
</gene>
<feature type="domain" description="HTH myb-type" evidence="8">
    <location>
        <begin position="142"/>
        <end position="197"/>
    </location>
</feature>
<dbReference type="OrthoDB" id="2143914at2759"/>
<dbReference type="EMBL" id="MLAK01000695">
    <property type="protein sequence ID" value="OHT07466.1"/>
    <property type="molecule type" value="Genomic_DNA"/>
</dbReference>
<organism evidence="9 10">
    <name type="scientific">Tritrichomonas foetus</name>
    <dbReference type="NCBI Taxonomy" id="1144522"/>
    <lineage>
        <taxon>Eukaryota</taxon>
        <taxon>Metamonada</taxon>
        <taxon>Parabasalia</taxon>
        <taxon>Tritrichomonadida</taxon>
        <taxon>Tritrichomonadidae</taxon>
        <taxon>Tritrichomonas</taxon>
    </lineage>
</organism>
<dbReference type="GO" id="GO:0042795">
    <property type="term" value="P:snRNA transcription by RNA polymerase II"/>
    <property type="evidence" value="ECO:0007669"/>
    <property type="project" value="TreeGrafter"/>
</dbReference>
<evidence type="ECO:0000259" key="7">
    <source>
        <dbReference type="PROSITE" id="PS51293"/>
    </source>
</evidence>